<dbReference type="RefSeq" id="WP_015182182.1">
    <property type="nucleotide sequence ID" value="NC_019738.1"/>
</dbReference>
<dbReference type="eggNOG" id="ENOG50324X6">
    <property type="taxonomic scope" value="Bacteria"/>
</dbReference>
<proteinExistence type="predicted"/>
<dbReference type="OrthoDB" id="5242466at2"/>
<dbReference type="KEGG" id="mic:Mic7113_2216"/>
<protein>
    <submittedName>
        <fullName evidence="1">Uncharacterized protein</fullName>
    </submittedName>
</protein>
<evidence type="ECO:0000313" key="1">
    <source>
        <dbReference type="EMBL" id="AFZ18030.1"/>
    </source>
</evidence>
<dbReference type="STRING" id="1173027.Mic7113_2216"/>
<dbReference type="HOGENOM" id="CLU_663592_0_0_3"/>
<dbReference type="AlphaFoldDB" id="K9WCB5"/>
<reference evidence="1 2" key="1">
    <citation type="submission" date="2012-06" db="EMBL/GenBank/DDBJ databases">
        <title>Finished chromosome of genome of Microcoleus sp. PCC 7113.</title>
        <authorList>
            <consortium name="US DOE Joint Genome Institute"/>
            <person name="Gugger M."/>
            <person name="Coursin T."/>
            <person name="Rippka R."/>
            <person name="Tandeau De Marsac N."/>
            <person name="Huntemann M."/>
            <person name="Wei C.-L."/>
            <person name="Han J."/>
            <person name="Detter J.C."/>
            <person name="Han C."/>
            <person name="Tapia R."/>
            <person name="Chen A."/>
            <person name="Kyrpides N."/>
            <person name="Mavromatis K."/>
            <person name="Markowitz V."/>
            <person name="Szeto E."/>
            <person name="Ivanova N."/>
            <person name="Pagani I."/>
            <person name="Pati A."/>
            <person name="Goodwin L."/>
            <person name="Nordberg H.P."/>
            <person name="Cantor M.N."/>
            <person name="Hua S.X."/>
            <person name="Woyke T."/>
            <person name="Kerfeld C.A."/>
        </authorList>
    </citation>
    <scope>NUCLEOTIDE SEQUENCE [LARGE SCALE GENOMIC DNA]</scope>
    <source>
        <strain evidence="1 2">PCC 7113</strain>
    </source>
</reference>
<gene>
    <name evidence="1" type="ORF">Mic7113_2216</name>
</gene>
<dbReference type="Proteomes" id="UP000010471">
    <property type="component" value="Chromosome"/>
</dbReference>
<keyword evidence="2" id="KW-1185">Reference proteome</keyword>
<organism evidence="1 2">
    <name type="scientific">Allocoleopsis franciscana PCC 7113</name>
    <dbReference type="NCBI Taxonomy" id="1173027"/>
    <lineage>
        <taxon>Bacteria</taxon>
        <taxon>Bacillati</taxon>
        <taxon>Cyanobacteriota</taxon>
        <taxon>Cyanophyceae</taxon>
        <taxon>Coleofasciculales</taxon>
        <taxon>Coleofasciculaceae</taxon>
        <taxon>Allocoleopsis</taxon>
        <taxon>Allocoleopsis franciscana</taxon>
    </lineage>
</organism>
<accession>K9WCB5</accession>
<name>K9WCB5_9CYAN</name>
<sequence>MSDCWTDEDYNEVLSFVEKYLWLFVQENAAIHKPEQIICNLAQLNRRELRLLQLIYFLLSESLQKSVKISTPQILRRLAQSTDRMTTELKGSVRGNIDWNLTLKRRLGAGFSNPTVFMTRVAVKTYNLPEMQALKYLLTQINHLCLEVLGNIPEEEILSYESSNKWKAEIRSLYHSTNHFLKNTYLREIDLPIKITDMMLQKVRCARNTHFKNIYRSLRLYRRLFVQEEQETLKDCFSQGVLKPLNRDTLYEVYILFVTMASLEQTGWIRENFRLIGYGKGAVAQYKHSDTILRIYYQTLPTDFVQNSLYTELLRKYQIEVSVRRPDIILEFQSENFDFKILEVKRTRNRQYITESVYKVLGYLKDFERCFLSAKLPHAILVIWEGVENTKDINDVVAVLNYKNYQHLIKSQFI</sequence>
<dbReference type="EMBL" id="CP003630">
    <property type="protein sequence ID" value="AFZ18030.1"/>
    <property type="molecule type" value="Genomic_DNA"/>
</dbReference>
<evidence type="ECO:0000313" key="2">
    <source>
        <dbReference type="Proteomes" id="UP000010471"/>
    </source>
</evidence>